<evidence type="ECO:0000313" key="5">
    <source>
        <dbReference type="EMBL" id="TWF82252.1"/>
    </source>
</evidence>
<keyword evidence="6" id="KW-1185">Reference proteome</keyword>
<keyword evidence="2 5" id="KW-0808">Transferase</keyword>
<dbReference type="Gene3D" id="3.30.559.10">
    <property type="entry name" value="Chloramphenicol acetyltransferase-like domain"/>
    <property type="match status" value="1"/>
</dbReference>
<dbReference type="Pfam" id="PF00198">
    <property type="entry name" value="2-oxoacid_dh"/>
    <property type="match status" value="1"/>
</dbReference>
<dbReference type="SUPFAM" id="SSF52777">
    <property type="entry name" value="CoA-dependent acyltransferases"/>
    <property type="match status" value="1"/>
</dbReference>
<comment type="caution">
    <text evidence="5">The sequence shown here is derived from an EMBL/GenBank/DDBJ whole genome shotgun (WGS) entry which is preliminary data.</text>
</comment>
<dbReference type="Proteomes" id="UP000321261">
    <property type="component" value="Unassembled WGS sequence"/>
</dbReference>
<name>A0A561T568_9PSEU</name>
<comment type="cofactor">
    <cofactor evidence="1">
        <name>(R)-lipoate</name>
        <dbReference type="ChEBI" id="CHEBI:83088"/>
    </cofactor>
</comment>
<feature type="domain" description="2-oxoacid dehydrogenase acyltransferase catalytic" evidence="4">
    <location>
        <begin position="2"/>
        <end position="160"/>
    </location>
</feature>
<organism evidence="5 6">
    <name type="scientific">Pseudonocardia hierapolitana</name>
    <dbReference type="NCBI Taxonomy" id="1128676"/>
    <lineage>
        <taxon>Bacteria</taxon>
        <taxon>Bacillati</taxon>
        <taxon>Actinomycetota</taxon>
        <taxon>Actinomycetes</taxon>
        <taxon>Pseudonocardiales</taxon>
        <taxon>Pseudonocardiaceae</taxon>
        <taxon>Pseudonocardia</taxon>
    </lineage>
</organism>
<dbReference type="InterPro" id="IPR050743">
    <property type="entry name" value="2-oxoacid_DH_E2_comp"/>
</dbReference>
<dbReference type="GO" id="GO:0005737">
    <property type="term" value="C:cytoplasm"/>
    <property type="evidence" value="ECO:0007669"/>
    <property type="project" value="TreeGrafter"/>
</dbReference>
<sequence>MLAARAVPELNGHWLDGHFVPSHAVHLGVAVSLREGGLAVPVVHDAGALGPEELMARTRASAERARAGRMRSSEASGATITVTNLGELGVDRVDGVIHPPQVALVGFGTVRRRPWADGDTVTVRPVVTVTLAADHRASDGAVGARLLREIDRRLHAPEEL</sequence>
<reference evidence="5 6" key="1">
    <citation type="submission" date="2019-06" db="EMBL/GenBank/DDBJ databases">
        <title>Sequencing the genomes of 1000 actinobacteria strains.</title>
        <authorList>
            <person name="Klenk H.-P."/>
        </authorList>
    </citation>
    <scope>NUCLEOTIDE SEQUENCE [LARGE SCALE GENOMIC DNA]</scope>
    <source>
        <strain evidence="5 6">DSM 45671</strain>
    </source>
</reference>
<accession>A0A561T568</accession>
<dbReference type="RefSeq" id="WP_246170859.1">
    <property type="nucleotide sequence ID" value="NZ_VIWU01000001.1"/>
</dbReference>
<evidence type="ECO:0000256" key="2">
    <source>
        <dbReference type="ARBA" id="ARBA00022679"/>
    </source>
</evidence>
<evidence type="ECO:0000256" key="1">
    <source>
        <dbReference type="ARBA" id="ARBA00001938"/>
    </source>
</evidence>
<dbReference type="PANTHER" id="PTHR43178">
    <property type="entry name" value="DIHYDROLIPOAMIDE ACETYLTRANSFERASE COMPONENT OF PYRUVATE DEHYDROGENASE COMPLEX"/>
    <property type="match status" value="1"/>
</dbReference>
<dbReference type="EMBL" id="VIWU01000001">
    <property type="protein sequence ID" value="TWF82252.1"/>
    <property type="molecule type" value="Genomic_DNA"/>
</dbReference>
<dbReference type="InterPro" id="IPR023213">
    <property type="entry name" value="CAT-like_dom_sf"/>
</dbReference>
<dbReference type="PANTHER" id="PTHR43178:SF5">
    <property type="entry name" value="LIPOAMIDE ACYLTRANSFERASE COMPONENT OF BRANCHED-CHAIN ALPHA-KETO ACID DEHYDROGENASE COMPLEX, MITOCHONDRIAL"/>
    <property type="match status" value="1"/>
</dbReference>
<evidence type="ECO:0000256" key="3">
    <source>
        <dbReference type="ARBA" id="ARBA00023315"/>
    </source>
</evidence>
<dbReference type="GO" id="GO:0031405">
    <property type="term" value="F:lipoic acid binding"/>
    <property type="evidence" value="ECO:0007669"/>
    <property type="project" value="TreeGrafter"/>
</dbReference>
<evidence type="ECO:0000259" key="4">
    <source>
        <dbReference type="Pfam" id="PF00198"/>
    </source>
</evidence>
<proteinExistence type="predicted"/>
<evidence type="ECO:0000313" key="6">
    <source>
        <dbReference type="Proteomes" id="UP000321261"/>
    </source>
</evidence>
<dbReference type="GO" id="GO:0016407">
    <property type="term" value="F:acetyltransferase activity"/>
    <property type="evidence" value="ECO:0007669"/>
    <property type="project" value="TreeGrafter"/>
</dbReference>
<dbReference type="InterPro" id="IPR001078">
    <property type="entry name" value="2-oxoacid_DH_actylTfrase"/>
</dbReference>
<protein>
    <submittedName>
        <fullName evidence="5">2-oxoacid dehydrogenase/acyltransferase catalytic subunit</fullName>
    </submittedName>
</protein>
<dbReference type="AlphaFoldDB" id="A0A561T568"/>
<keyword evidence="3 5" id="KW-0012">Acyltransferase</keyword>
<gene>
    <name evidence="5" type="ORF">FHX44_118197</name>
</gene>